<sequence>MDNLGLLKRHSFPLQAYSWNNVFRSATRFSSDDEIVVPVRINAPVISSQGTRQEREQRLEDALLWIRKELAEMRHQDKFLTRQFIQLRTTIQKLKAENTLLEEIQANGSIEGTDSLGELSPRKAVPRARDGRPLVRKSYSMAI</sequence>
<proteinExistence type="predicted"/>
<accession>A7S407</accession>
<dbReference type="Proteomes" id="UP000001593">
    <property type="component" value="Unassembled WGS sequence"/>
</dbReference>
<dbReference type="HOGENOM" id="CLU_1808504_0_0_1"/>
<dbReference type="OrthoDB" id="5965452at2759"/>
<protein>
    <submittedName>
        <fullName evidence="1">Uncharacterized protein</fullName>
    </submittedName>
</protein>
<evidence type="ECO:0000313" key="2">
    <source>
        <dbReference type="Proteomes" id="UP000001593"/>
    </source>
</evidence>
<dbReference type="PANTHER" id="PTHR32289">
    <property type="entry name" value="PROTEIN FAM167A"/>
    <property type="match status" value="1"/>
</dbReference>
<evidence type="ECO:0000313" key="1">
    <source>
        <dbReference type="EMBL" id="EDO41627.1"/>
    </source>
</evidence>
<keyword evidence="2" id="KW-1185">Reference proteome</keyword>
<dbReference type="InParanoid" id="A7S407"/>
<name>A7S407_NEMVE</name>
<dbReference type="PANTHER" id="PTHR32289:SF1">
    <property type="entry name" value="PROTEIN FAM167A-LIKE"/>
    <property type="match status" value="1"/>
</dbReference>
<organism evidence="1 2">
    <name type="scientific">Nematostella vectensis</name>
    <name type="common">Starlet sea anemone</name>
    <dbReference type="NCBI Taxonomy" id="45351"/>
    <lineage>
        <taxon>Eukaryota</taxon>
        <taxon>Metazoa</taxon>
        <taxon>Cnidaria</taxon>
        <taxon>Anthozoa</taxon>
        <taxon>Hexacorallia</taxon>
        <taxon>Actiniaria</taxon>
        <taxon>Edwardsiidae</taxon>
        <taxon>Nematostella</taxon>
    </lineage>
</organism>
<gene>
    <name evidence="1" type="ORF">NEMVEDRAFT_v1g242701</name>
</gene>
<reference evidence="1 2" key="1">
    <citation type="journal article" date="2007" name="Science">
        <title>Sea anemone genome reveals ancestral eumetazoan gene repertoire and genomic organization.</title>
        <authorList>
            <person name="Putnam N.H."/>
            <person name="Srivastava M."/>
            <person name="Hellsten U."/>
            <person name="Dirks B."/>
            <person name="Chapman J."/>
            <person name="Salamov A."/>
            <person name="Terry A."/>
            <person name="Shapiro H."/>
            <person name="Lindquist E."/>
            <person name="Kapitonov V.V."/>
            <person name="Jurka J."/>
            <person name="Genikhovich G."/>
            <person name="Grigoriev I.V."/>
            <person name="Lucas S.M."/>
            <person name="Steele R.E."/>
            <person name="Finnerty J.R."/>
            <person name="Technau U."/>
            <person name="Martindale M.Q."/>
            <person name="Rokhsar D.S."/>
        </authorList>
    </citation>
    <scope>NUCLEOTIDE SEQUENCE [LARGE SCALE GENOMIC DNA]</scope>
    <source>
        <strain evidence="2">CH2 X CH6</strain>
    </source>
</reference>
<dbReference type="AlphaFoldDB" id="A7S407"/>
<dbReference type="OMA" id="RRNHIAI"/>
<dbReference type="InterPro" id="IPR051771">
    <property type="entry name" value="FAM167_domain"/>
</dbReference>
<dbReference type="KEGG" id="nve:5513382"/>
<dbReference type="EMBL" id="DS469575">
    <property type="protein sequence ID" value="EDO41627.1"/>
    <property type="molecule type" value="Genomic_DNA"/>
</dbReference>